<name>A0A9X2C3G2_9BURK</name>
<dbReference type="EMBL" id="JAJLJH010000007">
    <property type="protein sequence ID" value="MCK9688144.1"/>
    <property type="molecule type" value="Genomic_DNA"/>
</dbReference>
<keyword evidence="3" id="KW-1185">Reference proteome</keyword>
<evidence type="ECO:0000313" key="3">
    <source>
        <dbReference type="Proteomes" id="UP001139353"/>
    </source>
</evidence>
<accession>A0A9X2C3G2</accession>
<sequence>MTRATAPLLALALSLGAVAPSFAAEESALQFPMQDGAIVEHLPTHVGDAAQRRAAIAAERAQRAQLQEHPNELGLALKAADDALARGRLHGDPRELGVAQAALAPWWGRADAPPQVRLVQATVLQSQHFFKDALVELDAVLATPGVSLPVRAQAELTRAGVHQVLGHFAEAEAGCRRLAGADYFALGSGIRLNALACIAELSSLQGHADAAAATLARLAGAPDPGSASTVAGDPAPGWLNLMRAELAQRRGDPAAGPLFAAALKANPDVYTQCAYADWLLDQHRPAEVVALLKDNTAADPVLLRIALAYKQLHGKNSPLARDAAALLGERYDAALLRGDKSHGREQSRYELELRGDTRAALVFAKSNWMVQHEPADEVVLARAAHASHRDDAAAPLWQFLRDTGGRDARLAAGGPAAAPFLPATTQTVSRSDQ</sequence>
<keyword evidence="1" id="KW-0732">Signal</keyword>
<gene>
    <name evidence="2" type="ORF">LPC04_20760</name>
</gene>
<reference evidence="2" key="1">
    <citation type="submission" date="2021-11" db="EMBL/GenBank/DDBJ databases">
        <title>BS-T2-15 a new species belonging to the Comamonadaceae family isolated from the soil of a French oak forest.</title>
        <authorList>
            <person name="Mieszkin S."/>
            <person name="Alain K."/>
        </authorList>
    </citation>
    <scope>NUCLEOTIDE SEQUENCE</scope>
    <source>
        <strain evidence="2">BS-T2-15</strain>
    </source>
</reference>
<dbReference type="Proteomes" id="UP001139353">
    <property type="component" value="Unassembled WGS sequence"/>
</dbReference>
<comment type="caution">
    <text evidence="2">The sequence shown here is derived from an EMBL/GenBank/DDBJ whole genome shotgun (WGS) entry which is preliminary data.</text>
</comment>
<protein>
    <recommendedName>
        <fullName evidence="4">Beta-barrel assembly-enhancing protease</fullName>
    </recommendedName>
</protein>
<proteinExistence type="predicted"/>
<dbReference type="AlphaFoldDB" id="A0A9X2C3G2"/>
<evidence type="ECO:0008006" key="4">
    <source>
        <dbReference type="Google" id="ProtNLM"/>
    </source>
</evidence>
<feature type="signal peptide" evidence="1">
    <location>
        <begin position="1"/>
        <end position="23"/>
    </location>
</feature>
<evidence type="ECO:0000313" key="2">
    <source>
        <dbReference type="EMBL" id="MCK9688144.1"/>
    </source>
</evidence>
<dbReference type="RefSeq" id="WP_275684188.1">
    <property type="nucleotide sequence ID" value="NZ_JAJLJH010000007.1"/>
</dbReference>
<organism evidence="2 3">
    <name type="scientific">Scleromatobacter humisilvae</name>
    <dbReference type="NCBI Taxonomy" id="2897159"/>
    <lineage>
        <taxon>Bacteria</taxon>
        <taxon>Pseudomonadati</taxon>
        <taxon>Pseudomonadota</taxon>
        <taxon>Betaproteobacteria</taxon>
        <taxon>Burkholderiales</taxon>
        <taxon>Sphaerotilaceae</taxon>
        <taxon>Scleromatobacter</taxon>
    </lineage>
</organism>
<evidence type="ECO:0000256" key="1">
    <source>
        <dbReference type="SAM" id="SignalP"/>
    </source>
</evidence>
<feature type="chain" id="PRO_5040847793" description="Beta-barrel assembly-enhancing protease" evidence="1">
    <location>
        <begin position="24"/>
        <end position="433"/>
    </location>
</feature>